<dbReference type="STRING" id="349215.A11S_1187"/>
<keyword evidence="2" id="KW-1133">Transmembrane helix</keyword>
<feature type="transmembrane region" description="Helical" evidence="2">
    <location>
        <begin position="275"/>
        <end position="294"/>
    </location>
</feature>
<feature type="compositionally biased region" description="Basic and acidic residues" evidence="1">
    <location>
        <begin position="297"/>
        <end position="316"/>
    </location>
</feature>
<evidence type="ECO:0000313" key="3">
    <source>
        <dbReference type="EMBL" id="AGH98001.1"/>
    </source>
</evidence>
<feature type="region of interest" description="Disordered" evidence="1">
    <location>
        <begin position="297"/>
        <end position="329"/>
    </location>
</feature>
<feature type="transmembrane region" description="Helical" evidence="2">
    <location>
        <begin position="209"/>
        <end position="234"/>
    </location>
</feature>
<dbReference type="EMBL" id="CP003538">
    <property type="protein sequence ID" value="AGH98001.1"/>
    <property type="molecule type" value="Genomic_DNA"/>
</dbReference>
<dbReference type="AlphaFoldDB" id="M4VIZ9"/>
<gene>
    <name evidence="3" type="ORF">A11S_1187</name>
</gene>
<accession>M4VIZ9</accession>
<organism evidence="3 4">
    <name type="scientific">Micavibrio aeruginosavorus EPB</name>
    <dbReference type="NCBI Taxonomy" id="349215"/>
    <lineage>
        <taxon>Bacteria</taxon>
        <taxon>Pseudomonadati</taxon>
        <taxon>Bdellovibrionota</taxon>
        <taxon>Bdellovibrionia</taxon>
        <taxon>Bdellovibrionales</taxon>
        <taxon>Pseudobdellovibrionaceae</taxon>
        <taxon>Micavibrio</taxon>
    </lineage>
</organism>
<keyword evidence="2" id="KW-0472">Membrane</keyword>
<dbReference type="KEGG" id="man:A11S_1187"/>
<evidence type="ECO:0000313" key="4">
    <source>
        <dbReference type="Proteomes" id="UP000011932"/>
    </source>
</evidence>
<dbReference type="Proteomes" id="UP000011932">
    <property type="component" value="Chromosome"/>
</dbReference>
<dbReference type="HOGENOM" id="CLU_803665_0_0_5"/>
<name>M4VIZ9_9BACT</name>
<feature type="transmembrane region" description="Helical" evidence="2">
    <location>
        <begin position="240"/>
        <end position="263"/>
    </location>
</feature>
<sequence length="346" mass="37150">MCKFHKTVARDIATNPVNGIFDPARYAVALVALSTFRIEQSMPSMFGCDGYSKYELATDKARIAVAQSNMNWHRETADEDMESLRRAMDIASYKHNISTKGLNLPKDPVKNTDFLDEATVELFDGYTAPGYAAVPLHLKAQAHKPEFEALRAAADTFMHNNPETMKALARRFETTTMQIFAEAHQSAHPALVGIYERIPSGLRNAFKSCAMCVGGGAGGAAVSHVGCIAIPAIAAASGTAVSAGTMAGVMMLTAPVIATAVTYGIDKWRGVKSSAWKLGCSAALAFGIAAGMSLTGGHDHHGGGDHDHHHNHDNHHQQHPMQNPGLPADEWKKLTDESTMCTSPRP</sequence>
<protein>
    <submittedName>
        <fullName evidence="3">Uncharacterized protein</fullName>
    </submittedName>
</protein>
<dbReference type="RefSeq" id="WP_015467539.1">
    <property type="nucleotide sequence ID" value="NC_020812.1"/>
</dbReference>
<evidence type="ECO:0000256" key="1">
    <source>
        <dbReference type="SAM" id="MobiDB-lite"/>
    </source>
</evidence>
<reference evidence="3 4" key="1">
    <citation type="journal article" date="2013" name="ISME J.">
        <title>By their genes ye shall know them: genomic signatures of predatory bacteria.</title>
        <authorList>
            <person name="Pasternak Z."/>
            <person name="Pietrokovski S."/>
            <person name="Rotem O."/>
            <person name="Gophna U."/>
            <person name="Lurie-Weinberger M.N."/>
            <person name="Jurkevitch E."/>
        </authorList>
    </citation>
    <scope>NUCLEOTIDE SEQUENCE [LARGE SCALE GENOMIC DNA]</scope>
    <source>
        <strain evidence="3">EPB</strain>
    </source>
</reference>
<dbReference type="OrthoDB" id="9818128at2"/>
<proteinExistence type="predicted"/>
<keyword evidence="2" id="KW-0812">Transmembrane</keyword>
<evidence type="ECO:0000256" key="2">
    <source>
        <dbReference type="SAM" id="Phobius"/>
    </source>
</evidence>